<organism evidence="1">
    <name type="scientific">Cupriavidus necator</name>
    <name type="common">Alcaligenes eutrophus</name>
    <name type="synonym">Ralstonia eutropha</name>
    <dbReference type="NCBI Taxonomy" id="106590"/>
    <lineage>
        <taxon>Bacteria</taxon>
        <taxon>Pseudomonadati</taxon>
        <taxon>Pseudomonadota</taxon>
        <taxon>Betaproteobacteria</taxon>
        <taxon>Burkholderiales</taxon>
        <taxon>Burkholderiaceae</taxon>
        <taxon>Cupriavidus</taxon>
    </lineage>
</organism>
<keyword evidence="1" id="KW-0808">Transferase</keyword>
<accession>A0A1K0ISR0</accession>
<gene>
    <name evidence="1" type="ORF">CNECB9_2610038</name>
</gene>
<reference evidence="1" key="1">
    <citation type="submission" date="2016-09" db="EMBL/GenBank/DDBJ databases">
        <authorList>
            <person name="Capua I."/>
            <person name="De Benedictis P."/>
            <person name="Joannis T."/>
            <person name="Lombin L.H."/>
            <person name="Cattoli G."/>
        </authorList>
    </citation>
    <scope>NUCLEOTIDE SEQUENCE</scope>
    <source>
        <strain evidence="1">B9</strain>
    </source>
</reference>
<sequence length="36" mass="4033">MLTAIENLASARGIEQVIAGVNTARHDAYQMMRERD</sequence>
<protein>
    <submittedName>
        <fullName evidence="1">GCN5 family acetyltransferase</fullName>
    </submittedName>
</protein>
<dbReference type="EMBL" id="FMSH01000181">
    <property type="protein sequence ID" value="SCU75963.1"/>
    <property type="molecule type" value="Genomic_DNA"/>
</dbReference>
<name>A0A1K0ISR0_CUPNE</name>
<dbReference type="AlphaFoldDB" id="A0A1K0ISR0"/>
<dbReference type="GO" id="GO:0016740">
    <property type="term" value="F:transferase activity"/>
    <property type="evidence" value="ECO:0007669"/>
    <property type="project" value="UniProtKB-KW"/>
</dbReference>
<evidence type="ECO:0000313" key="1">
    <source>
        <dbReference type="EMBL" id="SCU75963.1"/>
    </source>
</evidence>
<proteinExistence type="predicted"/>